<gene>
    <name evidence="3" type="ordered locus">BN6_00170</name>
</gene>
<feature type="transmembrane region" description="Helical" evidence="1">
    <location>
        <begin position="37"/>
        <end position="57"/>
    </location>
</feature>
<feature type="transmembrane region" description="Helical" evidence="1">
    <location>
        <begin position="63"/>
        <end position="81"/>
    </location>
</feature>
<evidence type="ECO:0000313" key="4">
    <source>
        <dbReference type="Proteomes" id="UP000006281"/>
    </source>
</evidence>
<reference evidence="3 4" key="1">
    <citation type="journal article" date="2012" name="BMC Genomics">
        <title>Complete genome sequence of Saccharothrix espanaensis DSM 44229T and comparison to the other completely sequenced Pseudonocardiaceae.</title>
        <authorList>
            <person name="Strobel T."/>
            <person name="Al-Dilaimi A."/>
            <person name="Blom J."/>
            <person name="Gessner A."/>
            <person name="Kalinowski J."/>
            <person name="Luzhetska M."/>
            <person name="Puhler A."/>
            <person name="Szczepanowski R."/>
            <person name="Bechthold A."/>
            <person name="Ruckert C."/>
        </authorList>
    </citation>
    <scope>NUCLEOTIDE SEQUENCE [LARGE SCALE GENOMIC DNA]</scope>
    <source>
        <strain evidence="4">ATCC 51144 / DSM 44229 / JCM 9112 / NBRC 15066 / NRRL 15764</strain>
    </source>
</reference>
<dbReference type="eggNOG" id="ENOG5033K8W">
    <property type="taxonomic scope" value="Bacteria"/>
</dbReference>
<dbReference type="AlphaFoldDB" id="K0JNK6"/>
<evidence type="ECO:0000256" key="1">
    <source>
        <dbReference type="SAM" id="Phobius"/>
    </source>
</evidence>
<feature type="domain" description="Low molecular weight protein antigen 6 PH" evidence="2">
    <location>
        <begin position="83"/>
        <end position="161"/>
    </location>
</feature>
<evidence type="ECO:0000259" key="2">
    <source>
        <dbReference type="Pfam" id="PF10756"/>
    </source>
</evidence>
<dbReference type="EMBL" id="HE804045">
    <property type="protein sequence ID" value="CCH27350.1"/>
    <property type="molecule type" value="Genomic_DNA"/>
</dbReference>
<protein>
    <submittedName>
        <fullName evidence="3">Putative membrane protein</fullName>
    </submittedName>
</protein>
<accession>K0JNK6</accession>
<keyword evidence="1" id="KW-0812">Transmembrane</keyword>
<keyword evidence="1" id="KW-1133">Transmembrane helix</keyword>
<proteinExistence type="predicted"/>
<dbReference type="PATRIC" id="fig|1179773.3.peg.16"/>
<dbReference type="Proteomes" id="UP000006281">
    <property type="component" value="Chromosome"/>
</dbReference>
<organism evidence="3 4">
    <name type="scientific">Saccharothrix espanaensis (strain ATCC 51144 / DSM 44229 / JCM 9112 / NBRC 15066 / NRRL 15764)</name>
    <dbReference type="NCBI Taxonomy" id="1179773"/>
    <lineage>
        <taxon>Bacteria</taxon>
        <taxon>Bacillati</taxon>
        <taxon>Actinomycetota</taxon>
        <taxon>Actinomycetes</taxon>
        <taxon>Pseudonocardiales</taxon>
        <taxon>Pseudonocardiaceae</taxon>
        <taxon>Saccharothrix</taxon>
    </lineage>
</organism>
<sequence length="162" mass="17550">MDNFAPDCTSGGRALQLSTWGTLEGVTEPRSWSPRPAVVGVAWALAAAALLTALLSAEPTTRLLLGTATAFLAALAAYGTFLRPKLAVDDTGLTVRTVTGPRHLPWHEVKVKLAHTRRLGREMTTLELDWERGEDEQLYVLTITDLGADPRDVADVLHALRP</sequence>
<dbReference type="STRING" id="1179773.BN6_00170"/>
<dbReference type="InterPro" id="IPR019692">
    <property type="entry name" value="CFP-6_PH"/>
</dbReference>
<name>K0JNK6_SACES</name>
<dbReference type="KEGG" id="sesp:BN6_00170"/>
<keyword evidence="4" id="KW-1185">Reference proteome</keyword>
<keyword evidence="1" id="KW-0472">Membrane</keyword>
<dbReference type="HOGENOM" id="CLU_135004_1_0_11"/>
<evidence type="ECO:0000313" key="3">
    <source>
        <dbReference type="EMBL" id="CCH27350.1"/>
    </source>
</evidence>
<dbReference type="Pfam" id="PF10756">
    <property type="entry name" value="bPH_6"/>
    <property type="match status" value="1"/>
</dbReference>